<sequence>MTRLPNGCTPEQQREYNRRYRQRQAAYRDWIDSITTPLGITREQLTTSDNARRVREALLDLQHRV</sequence>
<dbReference type="Proteomes" id="UP001071110">
    <property type="component" value="Unassembled WGS sequence"/>
</dbReference>
<accession>A0A9Q4IGV5</accession>
<evidence type="ECO:0000313" key="2">
    <source>
        <dbReference type="Proteomes" id="UP001071110"/>
    </source>
</evidence>
<dbReference type="AlphaFoldDB" id="A0A9Q4IGV5"/>
<comment type="caution">
    <text evidence="1">The sequence shown here is derived from an EMBL/GenBank/DDBJ whole genome shotgun (WGS) entry which is preliminary data.</text>
</comment>
<evidence type="ECO:0000313" key="1">
    <source>
        <dbReference type="EMBL" id="MCZ2220708.1"/>
    </source>
</evidence>
<name>A0A9Q4IGV5_9CORY</name>
<protein>
    <submittedName>
        <fullName evidence="1">Uncharacterized protein</fullName>
    </submittedName>
</protein>
<keyword evidence="2" id="KW-1185">Reference proteome</keyword>
<organism evidence="1 2">
    <name type="scientific">Corynebacterium pilbarense</name>
    <dbReference type="NCBI Taxonomy" id="1288393"/>
    <lineage>
        <taxon>Bacteria</taxon>
        <taxon>Bacillati</taxon>
        <taxon>Actinomycetota</taxon>
        <taxon>Actinomycetes</taxon>
        <taxon>Mycobacteriales</taxon>
        <taxon>Corynebacteriaceae</taxon>
        <taxon>Corynebacterium</taxon>
    </lineage>
</organism>
<proteinExistence type="predicted"/>
<reference evidence="1" key="1">
    <citation type="submission" date="2022-08" db="EMBL/GenBank/DDBJ databases">
        <title>Corynebacterium sp. nov., isolated from clinical breast specimens.</title>
        <authorList>
            <person name="Zhang T."/>
        </authorList>
    </citation>
    <scope>NUCLEOTIDE SEQUENCE</scope>
    <source>
        <strain evidence="1">CCUG 57942</strain>
    </source>
</reference>
<dbReference type="RefSeq" id="WP_269027500.1">
    <property type="nucleotide sequence ID" value="NZ_BAABDP010000020.1"/>
</dbReference>
<gene>
    <name evidence="1" type="ORF">NUW87_04880</name>
</gene>
<dbReference type="EMBL" id="JANRML010000004">
    <property type="protein sequence ID" value="MCZ2220708.1"/>
    <property type="molecule type" value="Genomic_DNA"/>
</dbReference>